<dbReference type="EMBL" id="PIPK01000014">
    <property type="protein sequence ID" value="RUO20084.1"/>
    <property type="molecule type" value="Genomic_DNA"/>
</dbReference>
<dbReference type="RefSeq" id="WP_111570448.1">
    <property type="nucleotide sequence ID" value="NZ_PIPK01000014.1"/>
</dbReference>
<dbReference type="SMART" id="SM00155">
    <property type="entry name" value="PLDc"/>
    <property type="match status" value="2"/>
</dbReference>
<feature type="domain" description="PLD phosphodiesterase" evidence="2">
    <location>
        <begin position="164"/>
        <end position="191"/>
    </location>
</feature>
<keyword evidence="6" id="KW-1185">Reference proteome</keyword>
<dbReference type="GO" id="GO:0032049">
    <property type="term" value="P:cardiolipin biosynthetic process"/>
    <property type="evidence" value="ECO:0007669"/>
    <property type="project" value="UniProtKB-ARBA"/>
</dbReference>
<reference evidence="3 5" key="2">
    <citation type="submission" date="2018-06" db="EMBL/GenBank/DDBJ databases">
        <title>Genomic Encyclopedia of Type Strains, Phase III (KMG-III): the genomes of soil and plant-associated and newly described type strains.</title>
        <authorList>
            <person name="Whitman W."/>
        </authorList>
    </citation>
    <scope>NUCLEOTIDE SEQUENCE [LARGE SCALE GENOMIC DNA]</scope>
    <source>
        <strain evidence="3 5">CGMCC 1.15366</strain>
    </source>
</reference>
<dbReference type="Pfam" id="PF13091">
    <property type="entry name" value="PLDc_2"/>
    <property type="match status" value="2"/>
</dbReference>
<dbReference type="PANTHER" id="PTHR21248:SF22">
    <property type="entry name" value="PHOSPHOLIPASE D"/>
    <property type="match status" value="1"/>
</dbReference>
<dbReference type="InterPro" id="IPR025202">
    <property type="entry name" value="PLD-like_dom"/>
</dbReference>
<reference evidence="4 6" key="1">
    <citation type="journal article" date="2018" name="Front. Microbiol.">
        <title>Genome-Based Analysis Reveals the Taxonomy and Diversity of the Family Idiomarinaceae.</title>
        <authorList>
            <person name="Liu Y."/>
            <person name="Lai Q."/>
            <person name="Shao Z."/>
        </authorList>
    </citation>
    <scope>NUCLEOTIDE SEQUENCE [LARGE SCALE GENOMIC DNA]</scope>
    <source>
        <strain evidence="4 6">CF12-14</strain>
    </source>
</reference>
<proteinExistence type="predicted"/>
<dbReference type="GO" id="GO:0008808">
    <property type="term" value="F:cardiolipin synthase activity"/>
    <property type="evidence" value="ECO:0007669"/>
    <property type="project" value="TreeGrafter"/>
</dbReference>
<dbReference type="InterPro" id="IPR001736">
    <property type="entry name" value="PLipase_D/transphosphatidylase"/>
</dbReference>
<evidence type="ECO:0000259" key="2">
    <source>
        <dbReference type="PROSITE" id="PS50035"/>
    </source>
</evidence>
<keyword evidence="1" id="KW-1133">Transmembrane helix</keyword>
<dbReference type="Proteomes" id="UP000287865">
    <property type="component" value="Unassembled WGS sequence"/>
</dbReference>
<evidence type="ECO:0000313" key="4">
    <source>
        <dbReference type="EMBL" id="RUO20084.1"/>
    </source>
</evidence>
<dbReference type="Gene3D" id="3.30.870.10">
    <property type="entry name" value="Endonuclease Chain A"/>
    <property type="match status" value="2"/>
</dbReference>
<evidence type="ECO:0000313" key="6">
    <source>
        <dbReference type="Proteomes" id="UP000287865"/>
    </source>
</evidence>
<dbReference type="Proteomes" id="UP000249203">
    <property type="component" value="Unassembled WGS sequence"/>
</dbReference>
<name>A0A327WW67_9GAMM</name>
<dbReference type="AlphaFoldDB" id="A0A327WW67"/>
<organism evidence="3 5">
    <name type="scientific">Aliidiomarina maris</name>
    <dbReference type="NCBI Taxonomy" id="531312"/>
    <lineage>
        <taxon>Bacteria</taxon>
        <taxon>Pseudomonadati</taxon>
        <taxon>Pseudomonadota</taxon>
        <taxon>Gammaproteobacteria</taxon>
        <taxon>Alteromonadales</taxon>
        <taxon>Idiomarinaceae</taxon>
        <taxon>Aliidiomarina</taxon>
    </lineage>
</organism>
<accession>A0A327WW67</accession>
<feature type="transmembrane region" description="Helical" evidence="1">
    <location>
        <begin position="7"/>
        <end position="30"/>
    </location>
</feature>
<dbReference type="CDD" id="cd09110">
    <property type="entry name" value="PLDc_CLS_1"/>
    <property type="match status" value="1"/>
</dbReference>
<dbReference type="EMBL" id="QLMD01000019">
    <property type="protein sequence ID" value="RAJ93530.1"/>
    <property type="molecule type" value="Genomic_DNA"/>
</dbReference>
<dbReference type="GO" id="GO:0016020">
    <property type="term" value="C:membrane"/>
    <property type="evidence" value="ECO:0007669"/>
    <property type="project" value="TreeGrafter"/>
</dbReference>
<comment type="caution">
    <text evidence="3">The sequence shown here is derived from an EMBL/GenBank/DDBJ whole genome shotgun (WGS) entry which is preliminary data.</text>
</comment>
<evidence type="ECO:0000313" key="3">
    <source>
        <dbReference type="EMBL" id="RAJ93530.1"/>
    </source>
</evidence>
<dbReference type="OrthoDB" id="9814092at2"/>
<feature type="domain" description="PLD phosphodiesterase" evidence="2">
    <location>
        <begin position="339"/>
        <end position="366"/>
    </location>
</feature>
<dbReference type="SUPFAM" id="SSF56024">
    <property type="entry name" value="Phospholipase D/nuclease"/>
    <property type="match status" value="2"/>
</dbReference>
<protein>
    <submittedName>
        <fullName evidence="3 4">Cardiolipin synthase</fullName>
    </submittedName>
</protein>
<keyword evidence="1" id="KW-0812">Transmembrane</keyword>
<keyword evidence="1" id="KW-0472">Membrane</keyword>
<evidence type="ECO:0000313" key="5">
    <source>
        <dbReference type="Proteomes" id="UP000249203"/>
    </source>
</evidence>
<dbReference type="PROSITE" id="PS50035">
    <property type="entry name" value="PLD"/>
    <property type="match status" value="2"/>
</dbReference>
<dbReference type="CDD" id="cd09159">
    <property type="entry name" value="PLDc_ybhO_like_2"/>
    <property type="match status" value="1"/>
</dbReference>
<evidence type="ECO:0000256" key="1">
    <source>
        <dbReference type="SAM" id="Phobius"/>
    </source>
</evidence>
<dbReference type="PANTHER" id="PTHR21248">
    <property type="entry name" value="CARDIOLIPIN SYNTHASE"/>
    <property type="match status" value="1"/>
</dbReference>
<gene>
    <name evidence="3" type="ORF">B0I24_11913</name>
    <name evidence="4" type="ORF">CWE07_12395</name>
</gene>
<sequence>MRLSVKLVVVFALVGVVGLWLVNILLMNAIPTPKRLTQGLEVNYSVSDAEFARSLQAFAQLPVASGNALTHLEDGEAIYAAKIAAIENAQYSVTFEVYEFYGDRAAKPMAEAFARAAQRGVAVHVLLDFVGSVRADNDWFVMMEDAGVNLHRYHAPSWYNLTNLNYRTHRKIMVIDGRIGFVGGANVGNDWIAEDGFSFRDHHFRIEGPVVSSIQAVFSDNWLNATGVLLEGQRYYPELDEVGDVTLQMVKSSPSEGHHRIRALKLYALAAAEQSFTATTAYFYPDDTFLEAILEARERGVEVRILLSGEEMDKGFVRNAGVNRWRDILAAGVEIYKYDEAMYHAKFLIVDETWSTFGSSNLDNRSFRINDEANLLVWSPDFTRELLDIVQQDMRVALRFTLDDWHQRSWYVRMYGRIASIFGAHY</sequence>